<evidence type="ECO:0000259" key="2">
    <source>
        <dbReference type="Pfam" id="PF06119"/>
    </source>
</evidence>
<dbReference type="AlphaFoldDB" id="A0AAE0RTB8"/>
<dbReference type="InterPro" id="IPR003886">
    <property type="entry name" value="NIDO_dom"/>
</dbReference>
<proteinExistence type="predicted"/>
<dbReference type="Pfam" id="PF06119">
    <property type="entry name" value="NIDO"/>
    <property type="match status" value="1"/>
</dbReference>
<feature type="domain" description="NIDO" evidence="2">
    <location>
        <begin position="13"/>
        <end position="178"/>
    </location>
</feature>
<dbReference type="Proteomes" id="UP001195483">
    <property type="component" value="Unassembled WGS sequence"/>
</dbReference>
<comment type="caution">
    <text evidence="3">The sequence shown here is derived from an EMBL/GenBank/DDBJ whole genome shotgun (WGS) entry which is preliminary data.</text>
</comment>
<evidence type="ECO:0000313" key="3">
    <source>
        <dbReference type="EMBL" id="KAK3579267.1"/>
    </source>
</evidence>
<evidence type="ECO:0000256" key="1">
    <source>
        <dbReference type="ARBA" id="ARBA00023157"/>
    </source>
</evidence>
<evidence type="ECO:0000313" key="4">
    <source>
        <dbReference type="Proteomes" id="UP001195483"/>
    </source>
</evidence>
<dbReference type="PANTHER" id="PTHR13802">
    <property type="entry name" value="MUCIN 4-RELATED"/>
    <property type="match status" value="1"/>
</dbReference>
<organism evidence="3 4">
    <name type="scientific">Potamilus streckersoni</name>
    <dbReference type="NCBI Taxonomy" id="2493646"/>
    <lineage>
        <taxon>Eukaryota</taxon>
        <taxon>Metazoa</taxon>
        <taxon>Spiralia</taxon>
        <taxon>Lophotrochozoa</taxon>
        <taxon>Mollusca</taxon>
        <taxon>Bivalvia</taxon>
        <taxon>Autobranchia</taxon>
        <taxon>Heteroconchia</taxon>
        <taxon>Palaeoheterodonta</taxon>
        <taxon>Unionida</taxon>
        <taxon>Unionoidea</taxon>
        <taxon>Unionidae</taxon>
        <taxon>Ambleminae</taxon>
        <taxon>Lampsilini</taxon>
        <taxon>Potamilus</taxon>
    </lineage>
</organism>
<reference evidence="3" key="2">
    <citation type="journal article" date="2021" name="Genome Biol. Evol.">
        <title>Developing a high-quality reference genome for a parasitic bivalve with doubly uniparental inheritance (Bivalvia: Unionida).</title>
        <authorList>
            <person name="Smith C.H."/>
        </authorList>
    </citation>
    <scope>NUCLEOTIDE SEQUENCE</scope>
    <source>
        <strain evidence="3">CHS0354</strain>
        <tissue evidence="3">Mantle</tissue>
    </source>
</reference>
<dbReference type="InterPro" id="IPR051495">
    <property type="entry name" value="Epithelial_Barrier/Signaling"/>
</dbReference>
<dbReference type="GO" id="GO:0007160">
    <property type="term" value="P:cell-matrix adhesion"/>
    <property type="evidence" value="ECO:0007669"/>
    <property type="project" value="InterPro"/>
</dbReference>
<name>A0AAE0RTB8_9BIVA</name>
<reference evidence="3" key="3">
    <citation type="submission" date="2023-05" db="EMBL/GenBank/DDBJ databases">
        <authorList>
            <person name="Smith C.H."/>
        </authorList>
    </citation>
    <scope>NUCLEOTIDE SEQUENCE</scope>
    <source>
        <strain evidence="3">CHS0354</strain>
        <tissue evidence="3">Mantle</tissue>
    </source>
</reference>
<sequence length="186" mass="21159">MTSDFGSKQPNVMVCVTGIVTFDKAFESPGTVNGSDLQGRAILAPYFTDIDKDSLRHEGNVYYHVYNVLKEDIKDVPNIQTAEDIIRKIHRDVENFKTHFALFVTWDHVLPSTATNRQNESMNFQLALVTDGVNTFAFYVYLKNQMKFRGEEVYIGFAAKNGHKYTDYRSFTSAVRSIDTIAKSYG</sequence>
<gene>
    <name evidence="3" type="ORF">CHS0354_033345</name>
</gene>
<accession>A0AAE0RTB8</accession>
<keyword evidence="1" id="KW-1015">Disulfide bond</keyword>
<keyword evidence="4" id="KW-1185">Reference proteome</keyword>
<dbReference type="EMBL" id="JAEAOA010001954">
    <property type="protein sequence ID" value="KAK3579267.1"/>
    <property type="molecule type" value="Genomic_DNA"/>
</dbReference>
<dbReference type="PANTHER" id="PTHR13802:SF52">
    <property type="entry name" value="MUCIN-4"/>
    <property type="match status" value="1"/>
</dbReference>
<reference evidence="3" key="1">
    <citation type="journal article" date="2021" name="Genome Biol. Evol.">
        <title>A High-Quality Reference Genome for a Parasitic Bivalve with Doubly Uniparental Inheritance (Bivalvia: Unionida).</title>
        <authorList>
            <person name="Smith C.H."/>
        </authorList>
    </citation>
    <scope>NUCLEOTIDE SEQUENCE</scope>
    <source>
        <strain evidence="3">CHS0354</strain>
    </source>
</reference>
<protein>
    <recommendedName>
        <fullName evidence="2">NIDO domain-containing protein</fullName>
    </recommendedName>
</protein>